<keyword evidence="5 7" id="KW-0106">Calcium</keyword>
<comment type="caution">
    <text evidence="8">Lacks conserved residue(s) required for the propagation of feature annotation.</text>
</comment>
<keyword evidence="12" id="KW-1185">Reference proteome</keyword>
<dbReference type="PANTHER" id="PTHR14218:SF15">
    <property type="entry name" value="TRIPEPTIDYL-PEPTIDASE 1"/>
    <property type="match status" value="1"/>
</dbReference>
<feature type="binding site" evidence="7">
    <location>
        <position position="491"/>
    </location>
    <ligand>
        <name>Ca(2+)</name>
        <dbReference type="ChEBI" id="CHEBI:29108"/>
    </ligand>
</feature>
<comment type="caution">
    <text evidence="11">The sequence shown here is derived from an EMBL/GenBank/DDBJ whole genome shotgun (WGS) entry which is preliminary data.</text>
</comment>
<organism evidence="11 12">
    <name type="scientific">Trinickia fusca</name>
    <dbReference type="NCBI Taxonomy" id="2419777"/>
    <lineage>
        <taxon>Bacteria</taxon>
        <taxon>Pseudomonadati</taxon>
        <taxon>Pseudomonadota</taxon>
        <taxon>Betaproteobacteria</taxon>
        <taxon>Burkholderiales</taxon>
        <taxon>Burkholderiaceae</taxon>
        <taxon>Trinickia</taxon>
    </lineage>
</organism>
<evidence type="ECO:0000256" key="6">
    <source>
        <dbReference type="ARBA" id="ARBA00023145"/>
    </source>
</evidence>
<evidence type="ECO:0000256" key="9">
    <source>
        <dbReference type="SAM" id="MobiDB-lite"/>
    </source>
</evidence>
<dbReference type="PANTHER" id="PTHR14218">
    <property type="entry name" value="PROTEASE S8 TRIPEPTIDYL PEPTIDASE I CLN2"/>
    <property type="match status" value="1"/>
</dbReference>
<dbReference type="GO" id="GO:0008240">
    <property type="term" value="F:tripeptidyl-peptidase activity"/>
    <property type="evidence" value="ECO:0007669"/>
    <property type="project" value="TreeGrafter"/>
</dbReference>
<dbReference type="SUPFAM" id="SSF52743">
    <property type="entry name" value="Subtilisin-like"/>
    <property type="match status" value="1"/>
</dbReference>
<comment type="similarity">
    <text evidence="8">Belongs to the peptidase S8 family.</text>
</comment>
<dbReference type="Pfam" id="PF00082">
    <property type="entry name" value="Peptidase_S8"/>
    <property type="match status" value="1"/>
</dbReference>
<feature type="active site" description="Charge relay system" evidence="7">
    <location>
        <position position="253"/>
    </location>
</feature>
<dbReference type="InterPro" id="IPR015366">
    <property type="entry name" value="S53_propep"/>
</dbReference>
<dbReference type="EMBL" id="RBZV01000008">
    <property type="protein sequence ID" value="RKP45912.1"/>
    <property type="molecule type" value="Genomic_DNA"/>
</dbReference>
<dbReference type="InterPro" id="IPR036852">
    <property type="entry name" value="Peptidase_S8/S53_dom_sf"/>
</dbReference>
<keyword evidence="6" id="KW-0865">Zymogen</keyword>
<protein>
    <submittedName>
        <fullName evidence="11">Peptidase S53</fullName>
    </submittedName>
</protein>
<dbReference type="GO" id="GO:0006508">
    <property type="term" value="P:proteolysis"/>
    <property type="evidence" value="ECO:0007669"/>
    <property type="project" value="UniProtKB-KW"/>
</dbReference>
<dbReference type="Gene3D" id="3.40.50.200">
    <property type="entry name" value="Peptidase S8/S53 domain"/>
    <property type="match status" value="1"/>
</dbReference>
<dbReference type="InterPro" id="IPR050819">
    <property type="entry name" value="Tripeptidyl-peptidase_I"/>
</dbReference>
<dbReference type="InterPro" id="IPR030400">
    <property type="entry name" value="Sedolisin_dom"/>
</dbReference>
<evidence type="ECO:0000256" key="7">
    <source>
        <dbReference type="PROSITE-ProRule" id="PRU01032"/>
    </source>
</evidence>
<keyword evidence="2 7" id="KW-0479">Metal-binding</keyword>
<dbReference type="RefSeq" id="WP_121279559.1">
    <property type="nucleotide sequence ID" value="NZ_RBZV01000008.1"/>
</dbReference>
<evidence type="ECO:0000256" key="4">
    <source>
        <dbReference type="ARBA" id="ARBA00022825"/>
    </source>
</evidence>
<feature type="domain" description="Peptidase S53" evidence="10">
    <location>
        <begin position="177"/>
        <end position="526"/>
    </location>
</feature>
<proteinExistence type="inferred from homology"/>
<evidence type="ECO:0000256" key="5">
    <source>
        <dbReference type="ARBA" id="ARBA00022837"/>
    </source>
</evidence>
<evidence type="ECO:0000313" key="12">
    <source>
        <dbReference type="Proteomes" id="UP000280434"/>
    </source>
</evidence>
<dbReference type="SMART" id="SM00944">
    <property type="entry name" value="Pro-kuma_activ"/>
    <property type="match status" value="1"/>
</dbReference>
<reference evidence="11 12" key="1">
    <citation type="submission" date="2018-10" db="EMBL/GenBank/DDBJ databases">
        <title>Paraburkholderia sp. 7MK8-2, isolated from soil.</title>
        <authorList>
            <person name="Gao Z.-H."/>
            <person name="Qiu L.-H."/>
        </authorList>
    </citation>
    <scope>NUCLEOTIDE SEQUENCE [LARGE SCALE GENOMIC DNA]</scope>
    <source>
        <strain evidence="11 12">7MK8-2</strain>
    </source>
</reference>
<feature type="binding site" evidence="7">
    <location>
        <position position="506"/>
    </location>
    <ligand>
        <name>Ca(2+)</name>
        <dbReference type="ChEBI" id="CHEBI:29108"/>
    </ligand>
</feature>
<keyword evidence="1 7" id="KW-0645">Protease</keyword>
<gene>
    <name evidence="11" type="ORF">D7S89_18145</name>
</gene>
<evidence type="ECO:0000256" key="1">
    <source>
        <dbReference type="ARBA" id="ARBA00022670"/>
    </source>
</evidence>
<accession>A0A494X6H5</accession>
<dbReference type="OrthoDB" id="9002785at2"/>
<evidence type="ECO:0000256" key="3">
    <source>
        <dbReference type="ARBA" id="ARBA00022801"/>
    </source>
</evidence>
<feature type="region of interest" description="Disordered" evidence="9">
    <location>
        <begin position="1"/>
        <end position="23"/>
    </location>
</feature>
<feature type="active site" description="Charge relay system" evidence="7">
    <location>
        <position position="453"/>
    </location>
</feature>
<feature type="active site" description="Charge relay system" evidence="7">
    <location>
        <position position="249"/>
    </location>
</feature>
<dbReference type="SUPFAM" id="SSF54897">
    <property type="entry name" value="Protease propeptides/inhibitors"/>
    <property type="match status" value="1"/>
</dbReference>
<dbReference type="InterPro" id="IPR000209">
    <property type="entry name" value="Peptidase_S8/S53_dom"/>
</dbReference>
<dbReference type="GO" id="GO:0046872">
    <property type="term" value="F:metal ion binding"/>
    <property type="evidence" value="ECO:0007669"/>
    <property type="project" value="UniProtKB-UniRule"/>
</dbReference>
<dbReference type="GO" id="GO:0004252">
    <property type="term" value="F:serine-type endopeptidase activity"/>
    <property type="evidence" value="ECO:0007669"/>
    <property type="project" value="UniProtKB-UniRule"/>
</dbReference>
<evidence type="ECO:0000259" key="10">
    <source>
        <dbReference type="PROSITE" id="PS51695"/>
    </source>
</evidence>
<name>A0A494X6H5_9BURK</name>
<dbReference type="CDD" id="cd04056">
    <property type="entry name" value="Peptidases_S53"/>
    <property type="match status" value="1"/>
</dbReference>
<evidence type="ECO:0000256" key="8">
    <source>
        <dbReference type="PROSITE-ProRule" id="PRU01240"/>
    </source>
</evidence>
<keyword evidence="3 7" id="KW-0378">Hydrolase</keyword>
<sequence>MTKARQRLAGSERAPVEGSKCLGPADPAQTMHVIVTLRHQNQEALDQLMQRLAEGDRAEPLSREAFAARFGVADDDLAKLQAFAKEYELEIVRADAAACTILLKGTVEHFQTAFGVQLQSYEHPKLGQFRGRTGPLTVPDELAGVVTAVLGLDDRPQARAHFRYRAVASPESRQGEIFTPLQIASLYDFPPGDGAGQCIGIIELGGGYEDSDLHTYFAQLGVPAPTVVSVSVGHGSNSSTGNPSGPDNEVTLDIEIAGAVAPGATIVAYFAPNGDAGFIDAVSQAVHDTTHRPSVISISWGGPEPSWTPQAFSAFNQVLQAAAAQGVTVCVAAGDSGSGDGVDDGGDHVDFPASSPYVLACGGTRITAGGTAASGIESEVVWNDGVSGGATGGGISARFELPSWQAQLQLTRADGSSTPLTMRGVPDVAGNASPGSGYQVLVDGESLAVGGTSAVAPLFAGLIARLNAANGKPLGFLNAALYRAGTAFNDITRGNNGSYAAAPGWDACTGLGSPDGQKIAKALQTQGAG</sequence>
<dbReference type="PROSITE" id="PS51695">
    <property type="entry name" value="SEDOLISIN"/>
    <property type="match status" value="1"/>
</dbReference>
<dbReference type="Proteomes" id="UP000280434">
    <property type="component" value="Unassembled WGS sequence"/>
</dbReference>
<dbReference type="AlphaFoldDB" id="A0A494X6H5"/>
<evidence type="ECO:0000313" key="11">
    <source>
        <dbReference type="EMBL" id="RKP45912.1"/>
    </source>
</evidence>
<dbReference type="PROSITE" id="PS51892">
    <property type="entry name" value="SUBTILASE"/>
    <property type="match status" value="1"/>
</dbReference>
<comment type="cofactor">
    <cofactor evidence="7">
        <name>Ca(2+)</name>
        <dbReference type="ChEBI" id="CHEBI:29108"/>
    </cofactor>
    <text evidence="7">Binds 1 Ca(2+) ion per subunit.</text>
</comment>
<dbReference type="Pfam" id="PF09286">
    <property type="entry name" value="Pro-kuma_activ"/>
    <property type="match status" value="1"/>
</dbReference>
<feature type="binding site" evidence="7">
    <location>
        <position position="504"/>
    </location>
    <ligand>
        <name>Ca(2+)</name>
        <dbReference type="ChEBI" id="CHEBI:29108"/>
    </ligand>
</feature>
<feature type="binding site" evidence="7">
    <location>
        <position position="490"/>
    </location>
    <ligand>
        <name>Ca(2+)</name>
        <dbReference type="ChEBI" id="CHEBI:29108"/>
    </ligand>
</feature>
<dbReference type="CDD" id="cd11377">
    <property type="entry name" value="Pro-peptidase_S53"/>
    <property type="match status" value="1"/>
</dbReference>
<evidence type="ECO:0000256" key="2">
    <source>
        <dbReference type="ARBA" id="ARBA00022723"/>
    </source>
</evidence>
<keyword evidence="4 7" id="KW-0720">Serine protease</keyword>